<protein>
    <submittedName>
        <fullName evidence="8">POT family-domain-containing protein</fullName>
    </submittedName>
</protein>
<feature type="transmembrane region" description="Helical" evidence="7">
    <location>
        <begin position="505"/>
        <end position="525"/>
    </location>
</feature>
<dbReference type="AlphaFoldDB" id="A0A1Y2H5G5"/>
<dbReference type="GO" id="GO:0016020">
    <property type="term" value="C:membrane"/>
    <property type="evidence" value="ECO:0007669"/>
    <property type="project" value="UniProtKB-SubCell"/>
</dbReference>
<keyword evidence="3 7" id="KW-0812">Transmembrane</keyword>
<evidence type="ECO:0000313" key="9">
    <source>
        <dbReference type="Proteomes" id="UP000193411"/>
    </source>
</evidence>
<dbReference type="Proteomes" id="UP000193411">
    <property type="component" value="Unassembled WGS sequence"/>
</dbReference>
<evidence type="ECO:0000256" key="1">
    <source>
        <dbReference type="ARBA" id="ARBA00004141"/>
    </source>
</evidence>
<evidence type="ECO:0000256" key="5">
    <source>
        <dbReference type="ARBA" id="ARBA00023136"/>
    </source>
</evidence>
<dbReference type="Gene3D" id="1.20.1250.20">
    <property type="entry name" value="MFS general substrate transporter like domains"/>
    <property type="match status" value="1"/>
</dbReference>
<dbReference type="PANTHER" id="PTHR11654">
    <property type="entry name" value="OLIGOPEPTIDE TRANSPORTER-RELATED"/>
    <property type="match status" value="1"/>
</dbReference>
<evidence type="ECO:0000256" key="6">
    <source>
        <dbReference type="SAM" id="MobiDB-lite"/>
    </source>
</evidence>
<feature type="transmembrane region" description="Helical" evidence="7">
    <location>
        <begin position="296"/>
        <end position="322"/>
    </location>
</feature>
<feature type="transmembrane region" description="Helical" evidence="7">
    <location>
        <begin position="196"/>
        <end position="215"/>
    </location>
</feature>
<dbReference type="SUPFAM" id="SSF103473">
    <property type="entry name" value="MFS general substrate transporter"/>
    <property type="match status" value="1"/>
</dbReference>
<dbReference type="CDD" id="cd17347">
    <property type="entry name" value="MFS_SLC15A1_2_like"/>
    <property type="match status" value="1"/>
</dbReference>
<feature type="transmembrane region" description="Helical" evidence="7">
    <location>
        <begin position="633"/>
        <end position="654"/>
    </location>
</feature>
<accession>A0A1Y2H5G5</accession>
<keyword evidence="4 7" id="KW-1133">Transmembrane helix</keyword>
<feature type="region of interest" description="Disordered" evidence="6">
    <location>
        <begin position="1"/>
        <end position="97"/>
    </location>
</feature>
<comment type="similarity">
    <text evidence="2">Belongs to the major facilitator superfamily. Proton-dependent oligopeptide transporter (POT/PTR) (TC 2.A.17) family.</text>
</comment>
<dbReference type="GO" id="GO:0022857">
    <property type="term" value="F:transmembrane transporter activity"/>
    <property type="evidence" value="ECO:0007669"/>
    <property type="project" value="InterPro"/>
</dbReference>
<dbReference type="EMBL" id="MCFL01000126">
    <property type="protein sequence ID" value="ORZ29808.1"/>
    <property type="molecule type" value="Genomic_DNA"/>
</dbReference>
<evidence type="ECO:0000256" key="2">
    <source>
        <dbReference type="ARBA" id="ARBA00005982"/>
    </source>
</evidence>
<dbReference type="InterPro" id="IPR000109">
    <property type="entry name" value="POT_fam"/>
</dbReference>
<feature type="region of interest" description="Disordered" evidence="6">
    <location>
        <begin position="658"/>
        <end position="681"/>
    </location>
</feature>
<reference evidence="8 9" key="1">
    <citation type="submission" date="2016-07" db="EMBL/GenBank/DDBJ databases">
        <title>Pervasive Adenine N6-methylation of Active Genes in Fungi.</title>
        <authorList>
            <consortium name="DOE Joint Genome Institute"/>
            <person name="Mondo S.J."/>
            <person name="Dannebaum R.O."/>
            <person name="Kuo R.C."/>
            <person name="Labutti K."/>
            <person name="Haridas S."/>
            <person name="Kuo A."/>
            <person name="Salamov A."/>
            <person name="Ahrendt S.R."/>
            <person name="Lipzen A."/>
            <person name="Sullivan W."/>
            <person name="Andreopoulos W.B."/>
            <person name="Clum A."/>
            <person name="Lindquist E."/>
            <person name="Daum C."/>
            <person name="Ramamoorthy G.K."/>
            <person name="Gryganskyi A."/>
            <person name="Culley D."/>
            <person name="Magnuson J.K."/>
            <person name="James T.Y."/>
            <person name="O'Malley M.A."/>
            <person name="Stajich J.E."/>
            <person name="Spatafora J.W."/>
            <person name="Visel A."/>
            <person name="Grigoriev I.V."/>
        </authorList>
    </citation>
    <scope>NUCLEOTIDE SEQUENCE [LARGE SCALE GENOMIC DNA]</scope>
    <source>
        <strain evidence="8 9">PL171</strain>
    </source>
</reference>
<dbReference type="OrthoDB" id="8904098at2759"/>
<feature type="compositionally biased region" description="Low complexity" evidence="6">
    <location>
        <begin position="84"/>
        <end position="97"/>
    </location>
</feature>
<evidence type="ECO:0000313" key="8">
    <source>
        <dbReference type="EMBL" id="ORZ29808.1"/>
    </source>
</evidence>
<evidence type="ECO:0000256" key="4">
    <source>
        <dbReference type="ARBA" id="ARBA00022989"/>
    </source>
</evidence>
<gene>
    <name evidence="8" type="ORF">BCR44DRAFT_163181</name>
</gene>
<feature type="compositionally biased region" description="Pro residues" evidence="6">
    <location>
        <begin position="1"/>
        <end position="10"/>
    </location>
</feature>
<keyword evidence="9" id="KW-1185">Reference proteome</keyword>
<dbReference type="Pfam" id="PF00854">
    <property type="entry name" value="PTR2"/>
    <property type="match status" value="1"/>
</dbReference>
<evidence type="ECO:0000256" key="3">
    <source>
        <dbReference type="ARBA" id="ARBA00022692"/>
    </source>
</evidence>
<feature type="transmembrane region" description="Helical" evidence="7">
    <location>
        <begin position="604"/>
        <end position="621"/>
    </location>
</feature>
<feature type="transmembrane region" description="Helical" evidence="7">
    <location>
        <begin position="475"/>
        <end position="493"/>
    </location>
</feature>
<organism evidence="8 9">
    <name type="scientific">Catenaria anguillulae PL171</name>
    <dbReference type="NCBI Taxonomy" id="765915"/>
    <lineage>
        <taxon>Eukaryota</taxon>
        <taxon>Fungi</taxon>
        <taxon>Fungi incertae sedis</taxon>
        <taxon>Blastocladiomycota</taxon>
        <taxon>Blastocladiomycetes</taxon>
        <taxon>Blastocladiales</taxon>
        <taxon>Catenariaceae</taxon>
        <taxon>Catenaria</taxon>
    </lineage>
</organism>
<name>A0A1Y2H5G5_9FUNG</name>
<feature type="transmembrane region" description="Helical" evidence="7">
    <location>
        <begin position="420"/>
        <end position="437"/>
    </location>
</feature>
<sequence>MAPPQPPSPPSAKASPSPLSSHHHFSESSPLLGSSAPATMYTPVPTSSSRSHHHAQAQAQGTSSSSASASASASHPRKRPPPLLATHSQASASSSSSKLFNSSTDACFSPTPILHTNDSHHGSADPLLSSDLIPDSHAVLTDAERDWLAQDTRIPKSIAFIVGNEFCERFTFYGIKSVLLIYLTRYLRIESNSATAAVHAFNMFAYTATLLGGTLSDGYLGRFRTIIYLSLVYCIGNLVLSLTAVPGVMPVNPSTGAPSPWGALLGLTLLALGTGGIKPCVSAFGGDQFHPAQVAAISIFFSLFYAAINSGSLLSMFITPILRSTSCFGRQDCFSLAFGLPSVLMLVSTAIFVAGRKYYRMSPPEGNVLGRVFTAIGAARRERARVGHDENVDHWLDYAALDPEFAGSSGAKFLADVKQLLSVVWVFLPLPLFWTLYDQQGSRWTSQALLMQSTLSVFGLFDVTVKPDQMQVTNALLILSFIPLFQRFVYPNVKWLDGKPLRRMALGMVLTGVSFVMAGTLQYAIDAGVYASMENGQLVEVTDHAARAKLAEQGTLVCLSGCVPIVWQVPQYIVITAGEILFSITGLEFAYSQSPPALKSVCQAAWQMTVAVGNLLVIVIAESRMFDAAPELFFFAGCIFVAAVVFVVMASGYVKSGHARPMSPGPLDAGRQGPEDEEVDM</sequence>
<feature type="transmembrane region" description="Helical" evidence="7">
    <location>
        <begin position="227"/>
        <end position="249"/>
    </location>
</feature>
<feature type="transmembrane region" description="Helical" evidence="7">
    <location>
        <begin position="261"/>
        <end position="284"/>
    </location>
</feature>
<evidence type="ECO:0000256" key="7">
    <source>
        <dbReference type="SAM" id="Phobius"/>
    </source>
</evidence>
<feature type="compositionally biased region" description="Low complexity" evidence="6">
    <location>
        <begin position="11"/>
        <end position="20"/>
    </location>
</feature>
<comment type="caution">
    <text evidence="8">The sequence shown here is derived from an EMBL/GenBank/DDBJ whole genome shotgun (WGS) entry which is preliminary data.</text>
</comment>
<feature type="compositionally biased region" description="Low complexity" evidence="6">
    <location>
        <begin position="56"/>
        <end position="74"/>
    </location>
</feature>
<keyword evidence="5 7" id="KW-0472">Membrane</keyword>
<feature type="transmembrane region" description="Helical" evidence="7">
    <location>
        <begin position="334"/>
        <end position="354"/>
    </location>
</feature>
<comment type="subcellular location">
    <subcellularLocation>
        <location evidence="1">Membrane</location>
        <topology evidence="1">Multi-pass membrane protein</topology>
    </subcellularLocation>
</comment>
<proteinExistence type="inferred from homology"/>
<dbReference type="InterPro" id="IPR036259">
    <property type="entry name" value="MFS_trans_sf"/>
</dbReference>